<dbReference type="CDD" id="cd19118">
    <property type="entry name" value="AKR_AKR3B1-3"/>
    <property type="match status" value="1"/>
</dbReference>
<dbReference type="AlphaFoldDB" id="Q5DW92"/>
<organism evidence="6">
    <name type="scientific">Moniliella megachiliensis</name>
    <dbReference type="NCBI Taxonomy" id="203381"/>
    <lineage>
        <taxon>Eukaryota</taxon>
        <taxon>Fungi</taxon>
        <taxon>Dikarya</taxon>
        <taxon>Basidiomycota</taxon>
        <taxon>Ustilaginomycotina</taxon>
        <taxon>Moniliellomycetes</taxon>
        <taxon>Moniliellales</taxon>
        <taxon>Moniliellaceae</taxon>
        <taxon>Moniliella</taxon>
    </lineage>
</organism>
<dbReference type="InterPro" id="IPR036812">
    <property type="entry name" value="NAD(P)_OxRdtase_dom_sf"/>
</dbReference>
<dbReference type="PRINTS" id="PR00069">
    <property type="entry name" value="ALDKETRDTASE"/>
</dbReference>
<keyword evidence="1" id="KW-0560">Oxidoreductase</keyword>
<gene>
    <name evidence="6" type="primary">er3</name>
</gene>
<accession>Q5DW92</accession>
<dbReference type="Pfam" id="PF00248">
    <property type="entry name" value="Aldo_ket_red"/>
    <property type="match status" value="1"/>
</dbReference>
<dbReference type="Gene3D" id="3.20.20.100">
    <property type="entry name" value="NADP-dependent oxidoreductase domain"/>
    <property type="match status" value="1"/>
</dbReference>
<name>Q5DW92_9BASI</name>
<dbReference type="PANTHER" id="PTHR11732">
    <property type="entry name" value="ALDO/KETO REDUCTASE"/>
    <property type="match status" value="1"/>
</dbReference>
<evidence type="ECO:0000259" key="5">
    <source>
        <dbReference type="Pfam" id="PF00248"/>
    </source>
</evidence>
<evidence type="ECO:0000313" key="6">
    <source>
        <dbReference type="EMBL" id="BAD90689.1"/>
    </source>
</evidence>
<feature type="domain" description="NADP-dependent oxidoreductase" evidence="5">
    <location>
        <begin position="18"/>
        <end position="291"/>
    </location>
</feature>
<dbReference type="InterPro" id="IPR044490">
    <property type="entry name" value="AKR3B"/>
</dbReference>
<evidence type="ECO:0000256" key="2">
    <source>
        <dbReference type="PIRSR" id="PIRSR000097-1"/>
    </source>
</evidence>
<dbReference type="PROSITE" id="PS00062">
    <property type="entry name" value="ALDOKETO_REDUCTASE_2"/>
    <property type="match status" value="1"/>
</dbReference>
<dbReference type="InterPro" id="IPR023210">
    <property type="entry name" value="NADP_OxRdtase_dom"/>
</dbReference>
<dbReference type="SMR" id="Q5DW92"/>
<protein>
    <submittedName>
        <fullName evidence="6">Erythrose reductase 3</fullName>
    </submittedName>
    <submittedName>
        <fullName evidence="7">Erythrose reductase3</fullName>
    </submittedName>
</protein>
<reference evidence="7" key="2">
    <citation type="submission" date="2013-10" db="EMBL/GenBank/DDBJ databases">
        <title>Metabolic correlation between polyol and energy-storing carbohydrate under osmotic and oxidative stress condition in Moniliella megachiliensis.</title>
        <authorList>
            <person name="Kobayashi Y."/>
            <person name="Kasumi T."/>
        </authorList>
    </citation>
    <scope>NUCLEOTIDE SEQUENCE</scope>
    <source>
        <strain evidence="7">SN 124A</strain>
    </source>
</reference>
<evidence type="ECO:0000256" key="1">
    <source>
        <dbReference type="ARBA" id="ARBA00023002"/>
    </source>
</evidence>
<evidence type="ECO:0000256" key="3">
    <source>
        <dbReference type="PIRSR" id="PIRSR000097-2"/>
    </source>
</evidence>
<dbReference type="EMBL" id="AB191476">
    <property type="protein sequence ID" value="BAD90689.1"/>
    <property type="molecule type" value="mRNA"/>
</dbReference>
<feature type="site" description="Lowers pKa of active site Tyr" evidence="4">
    <location>
        <position position="80"/>
    </location>
</feature>
<dbReference type="InterPro" id="IPR020471">
    <property type="entry name" value="AKR"/>
</dbReference>
<evidence type="ECO:0000256" key="4">
    <source>
        <dbReference type="PIRSR" id="PIRSR000097-3"/>
    </source>
</evidence>
<evidence type="ECO:0000313" key="7">
    <source>
        <dbReference type="EMBL" id="BAO72960.1"/>
    </source>
</evidence>
<proteinExistence type="evidence at transcript level"/>
<dbReference type="FunFam" id="3.20.20.100:FF:000002">
    <property type="entry name" value="2,5-diketo-D-gluconic acid reductase A"/>
    <property type="match status" value="1"/>
</dbReference>
<dbReference type="PROSITE" id="PS00798">
    <property type="entry name" value="ALDOKETO_REDUCTASE_1"/>
    <property type="match status" value="1"/>
</dbReference>
<dbReference type="PIRSF" id="PIRSF000097">
    <property type="entry name" value="AKR"/>
    <property type="match status" value="1"/>
</dbReference>
<dbReference type="EMBL" id="AB861463">
    <property type="protein sequence ID" value="BAO72960.1"/>
    <property type="molecule type" value="mRNA"/>
</dbReference>
<reference evidence="6" key="1">
    <citation type="journal article" date="2005" name="Biosci. Biotechnol. Biochem.">
        <title>Primary structure analysis and functional expression of erythrose reductases from erythritol-producing fungi (Trichosporonoides megachiliensis SNG-42).</title>
        <authorList>
            <person name="Ookura T."/>
            <person name="Azuma K."/>
            <person name="Isshiki K."/>
            <person name="Taniguchi H."/>
            <person name="Kasumi T."/>
            <person name="Kawamura Y."/>
        </authorList>
    </citation>
    <scope>NUCLEOTIDE SEQUENCE</scope>
    <source>
        <strain evidence="6">SNG-42</strain>
    </source>
</reference>
<dbReference type="GO" id="GO:0016616">
    <property type="term" value="F:oxidoreductase activity, acting on the CH-OH group of donors, NAD or NADP as acceptor"/>
    <property type="evidence" value="ECO:0007669"/>
    <property type="project" value="UniProtKB-ARBA"/>
</dbReference>
<dbReference type="InterPro" id="IPR018170">
    <property type="entry name" value="Aldo/ket_reductase_CS"/>
</dbReference>
<feature type="binding site" evidence="3">
    <location>
        <position position="113"/>
    </location>
    <ligand>
        <name>substrate</name>
    </ligand>
</feature>
<dbReference type="SUPFAM" id="SSF51430">
    <property type="entry name" value="NAD(P)-linked oxidoreductase"/>
    <property type="match status" value="1"/>
</dbReference>
<feature type="active site" description="Proton donor" evidence="2">
    <location>
        <position position="51"/>
    </location>
</feature>
<sequence>MSYKQYIPLNDGNKIPALGFGTWQAEPGQVGASVKNAVKAGYRHLDLAKVYQNQSEIGVALQELFDQGIVKREDLFITSKVWNNRHAPEHVEPALDETLKELGLSYLDLYLIHWPVAFKFTTPQELFPTEPDNKELAAIDDSIKLVDTWKAVVALKKTGKTKSVGVSNFTTDLVDLVEKASGERPAVNQIEAHPLLQQDELVAHHKSKNIVITAYSPLGNNVSGKPPLTQNPGIEATAKRLNHTPAAVLLAWGIQRGYSVLVKSVTPSRIESNYDQITLSPEEFQKVTDLIKEYGESRNNIPLNYKPSWPISVFGTSDEAKATHKINTNL</sequence>